<dbReference type="RefSeq" id="NP_001105383.2">
    <property type="nucleotide sequence ID" value="NM_001111913.2"/>
</dbReference>
<dbReference type="OrthoDB" id="5365701at2759"/>
<reference evidence="1" key="1">
    <citation type="journal article" date="2009" name="PLoS Genet.">
        <title>Sequencing, mapping, and analysis of 27,455 maize full-length cDNAs.</title>
        <authorList>
            <person name="Soderlund C."/>
            <person name="Descour A."/>
            <person name="Kudrna D."/>
            <person name="Bomhoff M."/>
            <person name="Boyd L."/>
            <person name="Currie J."/>
            <person name="Angelova A."/>
            <person name="Collura K."/>
            <person name="Wissotski M."/>
            <person name="Ashley E."/>
            <person name="Morrow D."/>
            <person name="Fernandes J."/>
            <person name="Walbot V."/>
            <person name="Yu Y."/>
        </authorList>
    </citation>
    <scope>NUCLEOTIDE SEQUENCE</scope>
    <source>
        <strain evidence="1">B73</strain>
    </source>
</reference>
<proteinExistence type="evidence at transcript level"/>
<dbReference type="KEGG" id="zma:542331"/>
<dbReference type="AlphaFoldDB" id="C0PKQ1"/>
<protein>
    <submittedName>
        <fullName evidence="1">Uncharacterized protein</fullName>
    </submittedName>
</protein>
<dbReference type="GeneID" id="542331"/>
<accession>C0PKQ1</accession>
<organism evidence="1">
    <name type="scientific">Zea mays</name>
    <name type="common">Maize</name>
    <dbReference type="NCBI Taxonomy" id="4577"/>
    <lineage>
        <taxon>Eukaryota</taxon>
        <taxon>Viridiplantae</taxon>
        <taxon>Streptophyta</taxon>
        <taxon>Embryophyta</taxon>
        <taxon>Tracheophyta</taxon>
        <taxon>Spermatophyta</taxon>
        <taxon>Magnoliopsida</taxon>
        <taxon>Liliopsida</taxon>
        <taxon>Poales</taxon>
        <taxon>Poaceae</taxon>
        <taxon>PACMAD clade</taxon>
        <taxon>Panicoideae</taxon>
        <taxon>Andropogonodae</taxon>
        <taxon>Andropogoneae</taxon>
        <taxon>Tripsacinae</taxon>
        <taxon>Zea</taxon>
    </lineage>
</organism>
<dbReference type="EMBL" id="BT068870">
    <property type="protein sequence ID" value="ACN35767.1"/>
    <property type="molecule type" value="mRNA"/>
</dbReference>
<sequence length="88" mass="10115">MLAQIMRNCLMMSFTLDSGKNVQLARSIMSLWKSSWLLLSKSTARKSSFSLRTSRIIMLLICLQNIARAILFSMMTSRAQHQWSLQVC</sequence>
<reference evidence="1" key="2">
    <citation type="submission" date="2012-06" db="EMBL/GenBank/DDBJ databases">
        <authorList>
            <person name="Yu Y."/>
            <person name="Currie J."/>
            <person name="Lomeli R."/>
            <person name="Angelova A."/>
            <person name="Collura K."/>
            <person name="Wissotski M."/>
            <person name="Campos D."/>
            <person name="Kudrna D."/>
            <person name="Golser W."/>
            <person name="Ashely E."/>
            <person name="Descour A."/>
            <person name="Fernandes J."/>
            <person name="Soderlund C."/>
            <person name="Walbot V."/>
        </authorList>
    </citation>
    <scope>NUCLEOTIDE SEQUENCE</scope>
    <source>
        <strain evidence="1">B73</strain>
    </source>
</reference>
<evidence type="ECO:0000313" key="1">
    <source>
        <dbReference type="EMBL" id="ACN35767.1"/>
    </source>
</evidence>
<name>C0PKQ1_MAIZE</name>